<organism evidence="2 3">
    <name type="scientific">Nocardioides marinisabuli</name>
    <dbReference type="NCBI Taxonomy" id="419476"/>
    <lineage>
        <taxon>Bacteria</taxon>
        <taxon>Bacillati</taxon>
        <taxon>Actinomycetota</taxon>
        <taxon>Actinomycetes</taxon>
        <taxon>Propionibacteriales</taxon>
        <taxon>Nocardioidaceae</taxon>
        <taxon>Nocardioides</taxon>
    </lineage>
</organism>
<reference evidence="2 3" key="1">
    <citation type="submission" date="2020-07" db="EMBL/GenBank/DDBJ databases">
        <title>Sequencing the genomes of 1000 actinobacteria strains.</title>
        <authorList>
            <person name="Klenk H.-P."/>
        </authorList>
    </citation>
    <scope>NUCLEOTIDE SEQUENCE [LARGE SCALE GENOMIC DNA]</scope>
    <source>
        <strain evidence="2 3">DSM 18965</strain>
    </source>
</reference>
<keyword evidence="3" id="KW-1185">Reference proteome</keyword>
<gene>
    <name evidence="2" type="ORF">BKA08_003225</name>
</gene>
<evidence type="ECO:0000313" key="2">
    <source>
        <dbReference type="EMBL" id="NYD58987.1"/>
    </source>
</evidence>
<dbReference type="Proteomes" id="UP000516957">
    <property type="component" value="Unassembled WGS sequence"/>
</dbReference>
<evidence type="ECO:0000313" key="3">
    <source>
        <dbReference type="Proteomes" id="UP000516957"/>
    </source>
</evidence>
<name>A0A7Y9JR97_9ACTN</name>
<dbReference type="RefSeq" id="WP_179616511.1">
    <property type="nucleotide sequence ID" value="NZ_CP059163.1"/>
</dbReference>
<comment type="caution">
    <text evidence="2">The sequence shown here is derived from an EMBL/GenBank/DDBJ whole genome shotgun (WGS) entry which is preliminary data.</text>
</comment>
<dbReference type="Gene3D" id="3.30.300.20">
    <property type="match status" value="1"/>
</dbReference>
<dbReference type="InterPro" id="IPR003718">
    <property type="entry name" value="OsmC/Ohr_fam"/>
</dbReference>
<feature type="region of interest" description="Disordered" evidence="1">
    <location>
        <begin position="1"/>
        <end position="23"/>
    </location>
</feature>
<dbReference type="Pfam" id="PF02566">
    <property type="entry name" value="OsmC"/>
    <property type="match status" value="1"/>
</dbReference>
<dbReference type="InterPro" id="IPR036102">
    <property type="entry name" value="OsmC/Ohrsf"/>
</dbReference>
<dbReference type="InterPro" id="IPR015946">
    <property type="entry name" value="KH_dom-like_a/b"/>
</dbReference>
<protein>
    <submittedName>
        <fullName evidence="2">Putative OsmC-like protein</fullName>
    </submittedName>
</protein>
<proteinExistence type="predicted"/>
<dbReference type="EMBL" id="JACCBE010000001">
    <property type="protein sequence ID" value="NYD58987.1"/>
    <property type="molecule type" value="Genomic_DNA"/>
</dbReference>
<evidence type="ECO:0000256" key="1">
    <source>
        <dbReference type="SAM" id="MobiDB-lite"/>
    </source>
</evidence>
<dbReference type="SUPFAM" id="SSF82784">
    <property type="entry name" value="OsmC-like"/>
    <property type="match status" value="1"/>
</dbReference>
<sequence length="158" mass="16792">MSDDEPRTSPQTGPETGPETLRSVDLVKIGPERFKATNGRGGVLPIGHGDDPDFTPVELMLAAVAGCGAIDLTLVTGKRAEPTAFAAHAEGHKIRDEGGNRVTGITVTFEIEFPEGPEGDAARAVVPRTVQQVQDRLCTVGRTITVGDQVRYRTADQD</sequence>
<dbReference type="AlphaFoldDB" id="A0A7Y9JR97"/>
<accession>A0A7Y9JR97</accession>